<protein>
    <submittedName>
        <fullName evidence="2">Uncharacterized protein</fullName>
    </submittedName>
</protein>
<dbReference type="Proteomes" id="UP000092460">
    <property type="component" value="Unassembled WGS sequence"/>
</dbReference>
<keyword evidence="3" id="KW-1185">Reference proteome</keyword>
<dbReference type="STRING" id="67801.A0A1B0C104"/>
<dbReference type="EMBL" id="JXJN01023843">
    <property type="status" value="NOT_ANNOTATED_CDS"/>
    <property type="molecule type" value="Genomic_DNA"/>
</dbReference>
<evidence type="ECO:0000313" key="2">
    <source>
        <dbReference type="EnsemblMetazoa" id="GPPI046304-PA"/>
    </source>
</evidence>
<accession>A0A1B0C104</accession>
<proteinExistence type="predicted"/>
<evidence type="ECO:0000256" key="1">
    <source>
        <dbReference type="SAM" id="Phobius"/>
    </source>
</evidence>
<dbReference type="AlphaFoldDB" id="A0A1B0C104"/>
<organism evidence="2 3">
    <name type="scientific">Glossina palpalis gambiensis</name>
    <dbReference type="NCBI Taxonomy" id="67801"/>
    <lineage>
        <taxon>Eukaryota</taxon>
        <taxon>Metazoa</taxon>
        <taxon>Ecdysozoa</taxon>
        <taxon>Arthropoda</taxon>
        <taxon>Hexapoda</taxon>
        <taxon>Insecta</taxon>
        <taxon>Pterygota</taxon>
        <taxon>Neoptera</taxon>
        <taxon>Endopterygota</taxon>
        <taxon>Diptera</taxon>
        <taxon>Brachycera</taxon>
        <taxon>Muscomorpha</taxon>
        <taxon>Hippoboscoidea</taxon>
        <taxon>Glossinidae</taxon>
        <taxon>Glossina</taxon>
    </lineage>
</organism>
<sequence>MVGKKEKEWYWKKIQETLSKIGPKKTIIQWKKLKWNIWIGLFWVRVCCSLLFNCVVPERLLPRLTLIWAAQDLMRYCAQSVLEVSGSKYASMSEFVAVCEYLPSNRNQQECLIMETTFFKG</sequence>
<reference evidence="2" key="2">
    <citation type="submission" date="2020-05" db="UniProtKB">
        <authorList>
            <consortium name="EnsemblMetazoa"/>
        </authorList>
    </citation>
    <scope>IDENTIFICATION</scope>
    <source>
        <strain evidence="2">IAEA</strain>
    </source>
</reference>
<dbReference type="VEuPathDB" id="VectorBase:GPPI046304"/>
<reference evidence="3" key="1">
    <citation type="submission" date="2015-01" db="EMBL/GenBank/DDBJ databases">
        <authorList>
            <person name="Aksoy S."/>
            <person name="Warren W."/>
            <person name="Wilson R.K."/>
        </authorList>
    </citation>
    <scope>NUCLEOTIDE SEQUENCE [LARGE SCALE GENOMIC DNA]</scope>
    <source>
        <strain evidence="3">IAEA</strain>
    </source>
</reference>
<keyword evidence="1" id="KW-0472">Membrane</keyword>
<evidence type="ECO:0000313" key="3">
    <source>
        <dbReference type="Proteomes" id="UP000092460"/>
    </source>
</evidence>
<keyword evidence="1" id="KW-1133">Transmembrane helix</keyword>
<name>A0A1B0C104_9MUSC</name>
<dbReference type="EnsemblMetazoa" id="GPPI046304-RA">
    <property type="protein sequence ID" value="GPPI046304-PA"/>
    <property type="gene ID" value="GPPI046304"/>
</dbReference>
<feature type="transmembrane region" description="Helical" evidence="1">
    <location>
        <begin position="35"/>
        <end position="56"/>
    </location>
</feature>
<keyword evidence="1" id="KW-0812">Transmembrane</keyword>